<reference evidence="3" key="2">
    <citation type="submission" date="2020-11" db="EMBL/GenBank/DDBJ databases">
        <authorList>
            <person name="McCartney M.A."/>
            <person name="Auch B."/>
            <person name="Kono T."/>
            <person name="Mallez S."/>
            <person name="Becker A."/>
            <person name="Gohl D.M."/>
            <person name="Silverstein K.A.T."/>
            <person name="Koren S."/>
            <person name="Bechman K.B."/>
            <person name="Herman A."/>
            <person name="Abrahante J.E."/>
            <person name="Garbe J."/>
        </authorList>
    </citation>
    <scope>NUCLEOTIDE SEQUENCE</scope>
    <source>
        <strain evidence="3">Duluth1</strain>
        <tissue evidence="3">Whole animal</tissue>
    </source>
</reference>
<dbReference type="InterPro" id="IPR036236">
    <property type="entry name" value="Znf_C2H2_sf"/>
</dbReference>
<feature type="region of interest" description="Disordered" evidence="1">
    <location>
        <begin position="364"/>
        <end position="400"/>
    </location>
</feature>
<accession>A0A9D4EFK2</accession>
<feature type="region of interest" description="Disordered" evidence="1">
    <location>
        <begin position="1217"/>
        <end position="1251"/>
    </location>
</feature>
<proteinExistence type="predicted"/>
<dbReference type="PANTHER" id="PTHR45762">
    <property type="entry name" value="ZINC FINGER RNA-BINDING PROTEIN"/>
    <property type="match status" value="1"/>
</dbReference>
<feature type="region of interest" description="Disordered" evidence="1">
    <location>
        <begin position="720"/>
        <end position="785"/>
    </location>
</feature>
<dbReference type="GO" id="GO:0003727">
    <property type="term" value="F:single-stranded RNA binding"/>
    <property type="evidence" value="ECO:0007669"/>
    <property type="project" value="TreeGrafter"/>
</dbReference>
<dbReference type="Gene3D" id="3.30.160.60">
    <property type="entry name" value="Classic Zinc Finger"/>
    <property type="match status" value="1"/>
</dbReference>
<dbReference type="InterPro" id="IPR003604">
    <property type="entry name" value="Matrin/U1-like-C_Znf_C2H2"/>
</dbReference>
<organism evidence="3 4">
    <name type="scientific">Dreissena polymorpha</name>
    <name type="common">Zebra mussel</name>
    <name type="synonym">Mytilus polymorpha</name>
    <dbReference type="NCBI Taxonomy" id="45954"/>
    <lineage>
        <taxon>Eukaryota</taxon>
        <taxon>Metazoa</taxon>
        <taxon>Spiralia</taxon>
        <taxon>Lophotrochozoa</taxon>
        <taxon>Mollusca</taxon>
        <taxon>Bivalvia</taxon>
        <taxon>Autobranchia</taxon>
        <taxon>Heteroconchia</taxon>
        <taxon>Euheterodonta</taxon>
        <taxon>Imparidentia</taxon>
        <taxon>Neoheterodontei</taxon>
        <taxon>Myida</taxon>
        <taxon>Dreissenoidea</taxon>
        <taxon>Dreissenidae</taxon>
        <taxon>Dreissena</taxon>
    </lineage>
</organism>
<dbReference type="InterPro" id="IPR013087">
    <property type="entry name" value="Znf_C2H2_type"/>
</dbReference>
<feature type="compositionally biased region" description="Basic and acidic residues" evidence="1">
    <location>
        <begin position="743"/>
        <end position="785"/>
    </location>
</feature>
<gene>
    <name evidence="3" type="ORF">DPMN_179866</name>
</gene>
<name>A0A9D4EFK2_DREPO</name>
<comment type="caution">
    <text evidence="3">The sequence shown here is derived from an EMBL/GenBank/DDBJ whole genome shotgun (WGS) entry which is preliminary data.</text>
</comment>
<evidence type="ECO:0000259" key="2">
    <source>
        <dbReference type="PROSITE" id="PS00028"/>
    </source>
</evidence>
<feature type="domain" description="C2H2-type" evidence="2">
    <location>
        <begin position="405"/>
        <end position="427"/>
    </location>
</feature>
<feature type="compositionally biased region" description="Polar residues" evidence="1">
    <location>
        <begin position="1062"/>
        <end position="1103"/>
    </location>
</feature>
<feature type="compositionally biased region" description="Low complexity" evidence="1">
    <location>
        <begin position="1223"/>
        <end position="1243"/>
    </location>
</feature>
<feature type="region of interest" description="Disordered" evidence="1">
    <location>
        <begin position="1037"/>
        <end position="1121"/>
    </location>
</feature>
<feature type="compositionally biased region" description="Polar residues" evidence="1">
    <location>
        <begin position="380"/>
        <end position="389"/>
    </location>
</feature>
<dbReference type="Proteomes" id="UP000828390">
    <property type="component" value="Unassembled WGS sequence"/>
</dbReference>
<feature type="region of interest" description="Disordered" evidence="1">
    <location>
        <begin position="1290"/>
        <end position="1317"/>
    </location>
</feature>
<feature type="region of interest" description="Disordered" evidence="1">
    <location>
        <begin position="920"/>
        <end position="943"/>
    </location>
</feature>
<dbReference type="SMART" id="SM00355">
    <property type="entry name" value="ZnF_C2H2"/>
    <property type="match status" value="3"/>
</dbReference>
<dbReference type="GO" id="GO:0071011">
    <property type="term" value="C:precatalytic spliceosome"/>
    <property type="evidence" value="ECO:0007669"/>
    <property type="project" value="TreeGrafter"/>
</dbReference>
<feature type="region of interest" description="Disordered" evidence="1">
    <location>
        <begin position="1137"/>
        <end position="1168"/>
    </location>
</feature>
<dbReference type="SUPFAM" id="SSF57667">
    <property type="entry name" value="beta-beta-alpha zinc fingers"/>
    <property type="match status" value="2"/>
</dbReference>
<evidence type="ECO:0000313" key="4">
    <source>
        <dbReference type="Proteomes" id="UP000828390"/>
    </source>
</evidence>
<dbReference type="Pfam" id="PF12874">
    <property type="entry name" value="zf-met"/>
    <property type="match status" value="1"/>
</dbReference>
<feature type="compositionally biased region" description="Low complexity" evidence="1">
    <location>
        <begin position="1104"/>
        <end position="1116"/>
    </location>
</feature>
<dbReference type="GO" id="GO:0008270">
    <property type="term" value="F:zinc ion binding"/>
    <property type="evidence" value="ECO:0007669"/>
    <property type="project" value="InterPro"/>
</dbReference>
<sequence>MGRIGYRRWAGRCENLMGRTELQAGDGAKHGTPDLSLRLRSIYYLGLPGWSLFCHRTFSFSQPSASYANAGSYYQYDNAEDEASYEYYENPTNADGEELQEGYECNPSYQYDYEQGQDYYEQDQYDNDDYQGYEYQEQEAGHESTSYAVDEAIAESEYNYESEQFTKSQVLLSILPLFFKVPRVQGSSIVIASSSALNCPSCKRPILVLHTTLGELTGYHKLTWEELTWEELTGQHILTREEGLVHQHQQLTGIEGRGVGTSAPTVNRATPFNQGRGFTGQHLLTREKLIRHHQLTGEEGLLQCHQAVVPQMNQGRKNVQETPTVNQDKGLTRLHQLTKEDKGNTTIASSIQNKLQAISNKPFDASTVNTKPPSHLEVAPSSSMASEVNVDTDSDSNGEEDTGFCKYCQKKFESAKAYHAHTRGMQHTTLVMEAKAKKGDVRFQKEIVDKSVLEVQIPAPKPEPELAAEEETVENWMDLDDDTVKYIQERRDLNLRDLNPSEIGKNHLPDDYHCAICEIRCTGPLGFRSHLDGKQHRSNLDLAAKGVRLKSKKKVPTGIMMETKDFPAKIKKLIETSGETLAIVGLDFVTEFQTSDYKAAPRYVCNLCESKCDGSTIIPHVVGAKHRLNYFKHKHSDIYNHLTKYNSKKKKSEINTQCELFAKDIVAKEGQGEVKVKIELEASVDEDLQLTMRRESVALQEKAKDLRPIDQDEKTELAISQFREKRKSTEPSGSLSTKKKRPYHDNEARQEDESGDRRDPEYRRGEGRYHRYPEGRYSRYPDERYLDGHYPPDHRLVMMERGRYEPYYEHRSDPYDQTDFHASYRHMFDPYRMDDPYYEQRMLDERHRLDTLMEDRHRRQDPYEERRRVDDIVERRKYLDSLERDRLEDMIRRREQVTAREDPGEVDVDLLRLRRFEERERQLGRSRPGDAAVSESPSTEDRARLEAQIQRRDHMLHDQLPGMPLSSNPGIAKQQAEAAQILSEEAKKNPGVDVSRILANLSASMISSEDDAAMAMQISNALSQALLKYRLQSGTTEMSSANIPQRPIQPEPPMSSIPGFGDSTSNSTHVPAFLRQTNQQQPHNYSPTNQNLPYSTAQTSQNAYSSSSTNQNLYSSAPTNQQLSSKATSRFAFTVKSSGAAPVQPRNVLGQEQERSSSPPPENAKMPKNSAMYISSANPVEAQAPPVVNLTNVDQPQKQLLDSIRKQTEMLRQKLASLPGAKSATNTQPSSSSASSQVSPHSSEYFHNPGSVNSQAPSQVYSAAVTKAVPPSAYSKHYYQQNFHMAVPNSAPGLLQRAPQPNALSKISHLKPGGINK</sequence>
<feature type="region of interest" description="Disordered" evidence="1">
    <location>
        <begin position="255"/>
        <end position="278"/>
    </location>
</feature>
<dbReference type="SMART" id="SM00451">
    <property type="entry name" value="ZnF_U1"/>
    <property type="match status" value="3"/>
</dbReference>
<dbReference type="GO" id="GO:0003725">
    <property type="term" value="F:double-stranded RNA binding"/>
    <property type="evidence" value="ECO:0007669"/>
    <property type="project" value="TreeGrafter"/>
</dbReference>
<dbReference type="PANTHER" id="PTHR45762:SF3">
    <property type="entry name" value="ZINC-FINGER PROTEIN AT 72D, ISOFORM B"/>
    <property type="match status" value="1"/>
</dbReference>
<dbReference type="PROSITE" id="PS00028">
    <property type="entry name" value="ZINC_FINGER_C2H2_1"/>
    <property type="match status" value="1"/>
</dbReference>
<feature type="compositionally biased region" description="Polar residues" evidence="1">
    <location>
        <begin position="262"/>
        <end position="273"/>
    </location>
</feature>
<keyword evidence="4" id="KW-1185">Reference proteome</keyword>
<feature type="compositionally biased region" description="Acidic residues" evidence="1">
    <location>
        <begin position="390"/>
        <end position="400"/>
    </location>
</feature>
<dbReference type="EMBL" id="JAIWYP010000009">
    <property type="protein sequence ID" value="KAH3778408.1"/>
    <property type="molecule type" value="Genomic_DNA"/>
</dbReference>
<evidence type="ECO:0000313" key="3">
    <source>
        <dbReference type="EMBL" id="KAH3778408.1"/>
    </source>
</evidence>
<evidence type="ECO:0000256" key="1">
    <source>
        <dbReference type="SAM" id="MobiDB-lite"/>
    </source>
</evidence>
<protein>
    <recommendedName>
        <fullName evidence="2">C2H2-type domain-containing protein</fullName>
    </recommendedName>
</protein>
<reference evidence="3" key="1">
    <citation type="journal article" date="2019" name="bioRxiv">
        <title>The Genome of the Zebra Mussel, Dreissena polymorpha: A Resource for Invasive Species Research.</title>
        <authorList>
            <person name="McCartney M.A."/>
            <person name="Auch B."/>
            <person name="Kono T."/>
            <person name="Mallez S."/>
            <person name="Zhang Y."/>
            <person name="Obille A."/>
            <person name="Becker A."/>
            <person name="Abrahante J.E."/>
            <person name="Garbe J."/>
            <person name="Badalamenti J.P."/>
            <person name="Herman A."/>
            <person name="Mangelson H."/>
            <person name="Liachko I."/>
            <person name="Sullivan S."/>
            <person name="Sone E.D."/>
            <person name="Koren S."/>
            <person name="Silverstein K.A.T."/>
            <person name="Beckman K.B."/>
            <person name="Gohl D.M."/>
        </authorList>
    </citation>
    <scope>NUCLEOTIDE SEQUENCE</scope>
    <source>
        <strain evidence="3">Duluth1</strain>
        <tissue evidence="3">Whole animal</tissue>
    </source>
</reference>